<evidence type="ECO:0000256" key="4">
    <source>
        <dbReference type="PIRSR" id="PIRSR000429-1"/>
    </source>
</evidence>
<feature type="domain" description="Thiolase C-terminal" evidence="7">
    <location>
        <begin position="272"/>
        <end position="393"/>
    </location>
</feature>
<protein>
    <submittedName>
        <fullName evidence="8">Steroid 3-ketoacyl-CoA thiolase</fullName>
        <ecNumber evidence="8">2.3.1.16</ecNumber>
    </submittedName>
</protein>
<accession>A0A2I2KRV1</accession>
<keyword evidence="3 5" id="KW-0012">Acyltransferase</keyword>
<evidence type="ECO:0000256" key="5">
    <source>
        <dbReference type="RuleBase" id="RU003557"/>
    </source>
</evidence>
<evidence type="ECO:0000256" key="3">
    <source>
        <dbReference type="ARBA" id="ARBA00023315"/>
    </source>
</evidence>
<dbReference type="SUPFAM" id="SSF53901">
    <property type="entry name" value="Thiolase-like"/>
    <property type="match status" value="1"/>
</dbReference>
<dbReference type="InterPro" id="IPR020610">
    <property type="entry name" value="Thiolase_AS"/>
</dbReference>
<proteinExistence type="inferred from homology"/>
<evidence type="ECO:0000259" key="7">
    <source>
        <dbReference type="Pfam" id="PF02803"/>
    </source>
</evidence>
<evidence type="ECO:0000313" key="9">
    <source>
        <dbReference type="Proteomes" id="UP000234331"/>
    </source>
</evidence>
<dbReference type="PIRSF" id="PIRSF000429">
    <property type="entry name" value="Ac-CoA_Ac_transf"/>
    <property type="match status" value="1"/>
</dbReference>
<dbReference type="EC" id="2.3.1.16" evidence="8"/>
<evidence type="ECO:0000313" key="8">
    <source>
        <dbReference type="EMBL" id="SNQ48366.1"/>
    </source>
</evidence>
<evidence type="ECO:0000256" key="1">
    <source>
        <dbReference type="ARBA" id="ARBA00010982"/>
    </source>
</evidence>
<dbReference type="InterPro" id="IPR020616">
    <property type="entry name" value="Thiolase_N"/>
</dbReference>
<dbReference type="PANTHER" id="PTHR43365">
    <property type="entry name" value="BLR7806 PROTEIN"/>
    <property type="match status" value="1"/>
</dbReference>
<dbReference type="GO" id="GO:0003988">
    <property type="term" value="F:acetyl-CoA C-acyltransferase activity"/>
    <property type="evidence" value="ECO:0007669"/>
    <property type="project" value="UniProtKB-EC"/>
</dbReference>
<feature type="active site" description="Proton acceptor" evidence="4">
    <location>
        <position position="380"/>
    </location>
</feature>
<keyword evidence="2 5" id="KW-0808">Transferase</keyword>
<dbReference type="Pfam" id="PF00108">
    <property type="entry name" value="Thiolase_N"/>
    <property type="match status" value="1"/>
</dbReference>
<keyword evidence="9" id="KW-1185">Reference proteome</keyword>
<dbReference type="CDD" id="cd00751">
    <property type="entry name" value="thiolase"/>
    <property type="match status" value="1"/>
</dbReference>
<evidence type="ECO:0000256" key="2">
    <source>
        <dbReference type="ARBA" id="ARBA00022679"/>
    </source>
</evidence>
<comment type="similarity">
    <text evidence="1 5">Belongs to the thiolase-like superfamily. Thiolase family.</text>
</comment>
<dbReference type="InterPro" id="IPR020617">
    <property type="entry name" value="Thiolase_C"/>
</dbReference>
<dbReference type="OrthoDB" id="1402717at2"/>
<dbReference type="RefSeq" id="WP_101832056.1">
    <property type="nucleotide sequence ID" value="NZ_FZMO01000159.1"/>
</dbReference>
<dbReference type="AlphaFoldDB" id="A0A2I2KRV1"/>
<dbReference type="PANTHER" id="PTHR43365:SF1">
    <property type="entry name" value="ACETYL-COA C-ACYLTRANSFERASE"/>
    <property type="match status" value="1"/>
</dbReference>
<dbReference type="Proteomes" id="UP000234331">
    <property type="component" value="Unassembled WGS sequence"/>
</dbReference>
<reference evidence="8 9" key="1">
    <citation type="submission" date="2017-06" db="EMBL/GenBank/DDBJ databases">
        <authorList>
            <person name="Kim H.J."/>
            <person name="Triplett B.A."/>
        </authorList>
    </citation>
    <scope>NUCLEOTIDE SEQUENCE [LARGE SCALE GENOMIC DNA]</scope>
    <source>
        <strain evidence="8">FRACA_ARgP5</strain>
    </source>
</reference>
<feature type="active site" description="Proton acceptor" evidence="4">
    <location>
        <position position="350"/>
    </location>
</feature>
<dbReference type="InterPro" id="IPR016039">
    <property type="entry name" value="Thiolase-like"/>
</dbReference>
<dbReference type="NCBIfam" id="TIGR01930">
    <property type="entry name" value="AcCoA-C-Actrans"/>
    <property type="match status" value="1"/>
</dbReference>
<dbReference type="PROSITE" id="PS00099">
    <property type="entry name" value="THIOLASE_3"/>
    <property type="match status" value="1"/>
</dbReference>
<dbReference type="Gene3D" id="3.40.47.10">
    <property type="match status" value="2"/>
</dbReference>
<dbReference type="InterPro" id="IPR002155">
    <property type="entry name" value="Thiolase"/>
</dbReference>
<feature type="active site" description="Acyl-thioester intermediate" evidence="4">
    <location>
        <position position="91"/>
    </location>
</feature>
<sequence length="394" mass="41122">MTGTEVVVVDACRSAIGKRKGSLKDVQSPDMLGDVLRGLFDRTSLDPALVGQVVAGCVSQVGQQAGNVVRNAWLAAGLPLEVGASTVHSQCGSSQQATTLAHGLVASGLVDIAVAAGVESMDQIPMGSSTDPKFGTGRNERYTEHYEVTTQFEGAERIAEAWGLSRLDLEEYAFLAQQRAARSIAEGRFQSQIVPINAPVTDDEGKVVGHKPYTTDEALRPTTLEGLAKLKTNLPDRPGGAKHTAGTSSQIADGASAVLLMTAAKAEQLGLTPRARLVRSVLVGSDPVKMLTGPIPATQKLLADTGLSIDDIDTFEVNEAFAAVVLAWQKELGADIEKVNVNGGAIPFGHPLGASGGILITRLVNELERSGGRYGLVTMCCGGGLGTGTIIERI</sequence>
<evidence type="ECO:0000259" key="6">
    <source>
        <dbReference type="Pfam" id="PF00108"/>
    </source>
</evidence>
<organism evidence="8 9">
    <name type="scientific">Frankia canadensis</name>
    <dbReference type="NCBI Taxonomy" id="1836972"/>
    <lineage>
        <taxon>Bacteria</taxon>
        <taxon>Bacillati</taxon>
        <taxon>Actinomycetota</taxon>
        <taxon>Actinomycetes</taxon>
        <taxon>Frankiales</taxon>
        <taxon>Frankiaceae</taxon>
        <taxon>Frankia</taxon>
    </lineage>
</organism>
<name>A0A2I2KRV1_9ACTN</name>
<dbReference type="EMBL" id="FZMO01000159">
    <property type="protein sequence ID" value="SNQ48366.1"/>
    <property type="molecule type" value="Genomic_DNA"/>
</dbReference>
<dbReference type="Pfam" id="PF02803">
    <property type="entry name" value="Thiolase_C"/>
    <property type="match status" value="1"/>
</dbReference>
<gene>
    <name evidence="8" type="primary">fadA</name>
    <name evidence="8" type="ORF">FRACA_2410003</name>
</gene>
<feature type="domain" description="Thiolase N-terminal" evidence="6">
    <location>
        <begin position="6"/>
        <end position="263"/>
    </location>
</feature>